<accession>A0ABT8DBQ2</accession>
<protein>
    <submittedName>
        <fullName evidence="2">SCO family protein</fullName>
    </submittedName>
</protein>
<dbReference type="PANTHER" id="PTHR12151">
    <property type="entry name" value="ELECTRON TRANSPORT PROTIN SCO1/SENC FAMILY MEMBER"/>
    <property type="match status" value="1"/>
</dbReference>
<dbReference type="PANTHER" id="PTHR12151:SF25">
    <property type="entry name" value="LINALOOL DEHYDRATASE_ISOMERASE DOMAIN-CONTAINING PROTEIN"/>
    <property type="match status" value="1"/>
</dbReference>
<name>A0ABT8DBQ2_9RHOB</name>
<dbReference type="Proteomes" id="UP001243846">
    <property type="component" value="Unassembled WGS sequence"/>
</dbReference>
<dbReference type="CDD" id="cd02968">
    <property type="entry name" value="SCO"/>
    <property type="match status" value="1"/>
</dbReference>
<organism evidence="2 3">
    <name type="scientific">Paracoccus cavernae</name>
    <dbReference type="NCBI Taxonomy" id="1571207"/>
    <lineage>
        <taxon>Bacteria</taxon>
        <taxon>Pseudomonadati</taxon>
        <taxon>Pseudomonadota</taxon>
        <taxon>Alphaproteobacteria</taxon>
        <taxon>Rhodobacterales</taxon>
        <taxon>Paracoccaceae</taxon>
        <taxon>Paracoccus</taxon>
    </lineage>
</organism>
<evidence type="ECO:0000256" key="1">
    <source>
        <dbReference type="ARBA" id="ARBA00010996"/>
    </source>
</evidence>
<dbReference type="EMBL" id="JAUFRC010000001">
    <property type="protein sequence ID" value="MDN3712807.1"/>
    <property type="molecule type" value="Genomic_DNA"/>
</dbReference>
<dbReference type="SUPFAM" id="SSF52833">
    <property type="entry name" value="Thioredoxin-like"/>
    <property type="match status" value="1"/>
</dbReference>
<reference evidence="3" key="1">
    <citation type="journal article" date="2019" name="Int. J. Syst. Evol. Microbiol.">
        <title>The Global Catalogue of Microorganisms (GCM) 10K type strain sequencing project: providing services to taxonomists for standard genome sequencing and annotation.</title>
        <authorList>
            <consortium name="The Broad Institute Genomics Platform"/>
            <consortium name="The Broad Institute Genome Sequencing Center for Infectious Disease"/>
            <person name="Wu L."/>
            <person name="Ma J."/>
        </authorList>
    </citation>
    <scope>NUCLEOTIDE SEQUENCE [LARGE SCALE GENOMIC DNA]</scope>
    <source>
        <strain evidence="3">CECT 8482</strain>
    </source>
</reference>
<dbReference type="Pfam" id="PF02630">
    <property type="entry name" value="SCO1-SenC"/>
    <property type="match status" value="1"/>
</dbReference>
<comment type="caution">
    <text evidence="2">The sequence shown here is derived from an EMBL/GenBank/DDBJ whole genome shotgun (WGS) entry which is preliminary data.</text>
</comment>
<comment type="similarity">
    <text evidence="1">Belongs to the SCO1/2 family.</text>
</comment>
<sequence length="210" mass="22724">MAADKRILALGAVAAVLVLVTGGLWLSKAKSGDEFAQCRKSVVAGGMESFGTPFTLTDENGTRVTDKEVFTEPTLLYFGYTFCPDVCPLDAARNGEVTALLEDKGMSINPVFVSVDPARDTLEVLRSFTDAMHPRMVGLTGSAEEIDAVAKGWRTYYKLNNQDDAENYLVDHMTNTFLVMPGQGTVEFFGRDVTPEDMAARVGCFVEAAG</sequence>
<evidence type="ECO:0000313" key="3">
    <source>
        <dbReference type="Proteomes" id="UP001243846"/>
    </source>
</evidence>
<dbReference type="InterPro" id="IPR036249">
    <property type="entry name" value="Thioredoxin-like_sf"/>
</dbReference>
<dbReference type="InterPro" id="IPR003782">
    <property type="entry name" value="SCO1/SenC"/>
</dbReference>
<proteinExistence type="inferred from homology"/>
<gene>
    <name evidence="2" type="ORF">QWZ10_15460</name>
</gene>
<dbReference type="Gene3D" id="3.40.30.10">
    <property type="entry name" value="Glutaredoxin"/>
    <property type="match status" value="1"/>
</dbReference>
<dbReference type="RefSeq" id="WP_377683344.1">
    <property type="nucleotide sequence ID" value="NZ_JBHMDZ010000001.1"/>
</dbReference>
<keyword evidence="3" id="KW-1185">Reference proteome</keyword>
<evidence type="ECO:0000313" key="2">
    <source>
        <dbReference type="EMBL" id="MDN3712807.1"/>
    </source>
</evidence>